<comment type="caution">
    <text evidence="3">The sequence shown here is derived from an EMBL/GenBank/DDBJ whole genome shotgun (WGS) entry which is preliminary data.</text>
</comment>
<sequence length="65" mass="7634">MRTKERDRRLINERLSRERAEAIYNVLVREFGVPASQLTISYFGGVDNMYYDDPRLSRAVIVLGR</sequence>
<keyword evidence="1" id="KW-0472">Membrane</keyword>
<keyword evidence="4" id="KW-1185">Reference proteome</keyword>
<proteinExistence type="predicted"/>
<reference evidence="3 4" key="1">
    <citation type="submission" date="2019-03" db="EMBL/GenBank/DDBJ databases">
        <title>Genomic Encyclopedia of Type Strains, Phase IV (KMG-IV): sequencing the most valuable type-strain genomes for metagenomic binning, comparative biology and taxonomic classification.</title>
        <authorList>
            <person name="Goeker M."/>
        </authorList>
    </citation>
    <scope>NUCLEOTIDE SEQUENCE [LARGE SCALE GENOMIC DNA]</scope>
    <source>
        <strain evidence="3 4">DSM 22362</strain>
    </source>
</reference>
<dbReference type="SUPFAM" id="SSF103088">
    <property type="entry name" value="OmpA-like"/>
    <property type="match status" value="1"/>
</dbReference>
<dbReference type="Proteomes" id="UP000295197">
    <property type="component" value="Unassembled WGS sequence"/>
</dbReference>
<evidence type="ECO:0000313" key="3">
    <source>
        <dbReference type="EMBL" id="TCV10461.1"/>
    </source>
</evidence>
<dbReference type="AlphaFoldDB" id="A0A4R3VRF7"/>
<dbReference type="InterPro" id="IPR036737">
    <property type="entry name" value="OmpA-like_sf"/>
</dbReference>
<name>A0A4R3VRF7_9SPHI</name>
<feature type="domain" description="OmpA-like" evidence="2">
    <location>
        <begin position="1"/>
        <end position="65"/>
    </location>
</feature>
<dbReference type="EMBL" id="SMBZ01000033">
    <property type="protein sequence ID" value="TCV10461.1"/>
    <property type="molecule type" value="Genomic_DNA"/>
</dbReference>
<protein>
    <submittedName>
        <fullName evidence="3">OmpA family protein</fullName>
    </submittedName>
</protein>
<gene>
    <name evidence="3" type="ORF">EDC17_103334</name>
</gene>
<evidence type="ECO:0000313" key="4">
    <source>
        <dbReference type="Proteomes" id="UP000295197"/>
    </source>
</evidence>
<dbReference type="Pfam" id="PF00691">
    <property type="entry name" value="OmpA"/>
    <property type="match status" value="1"/>
</dbReference>
<dbReference type="RefSeq" id="WP_243646136.1">
    <property type="nucleotide sequence ID" value="NZ_SMBZ01000033.1"/>
</dbReference>
<dbReference type="PROSITE" id="PS51123">
    <property type="entry name" value="OMPA_2"/>
    <property type="match status" value="1"/>
</dbReference>
<evidence type="ECO:0000256" key="1">
    <source>
        <dbReference type="PROSITE-ProRule" id="PRU00473"/>
    </source>
</evidence>
<dbReference type="InterPro" id="IPR006665">
    <property type="entry name" value="OmpA-like"/>
</dbReference>
<evidence type="ECO:0000259" key="2">
    <source>
        <dbReference type="PROSITE" id="PS51123"/>
    </source>
</evidence>
<dbReference type="Gene3D" id="3.30.1330.60">
    <property type="entry name" value="OmpA-like domain"/>
    <property type="match status" value="1"/>
</dbReference>
<accession>A0A4R3VRF7</accession>
<organism evidence="3 4">
    <name type="scientific">Sphingobacterium alimentarium</name>
    <dbReference type="NCBI Taxonomy" id="797292"/>
    <lineage>
        <taxon>Bacteria</taxon>
        <taxon>Pseudomonadati</taxon>
        <taxon>Bacteroidota</taxon>
        <taxon>Sphingobacteriia</taxon>
        <taxon>Sphingobacteriales</taxon>
        <taxon>Sphingobacteriaceae</taxon>
        <taxon>Sphingobacterium</taxon>
    </lineage>
</organism>
<dbReference type="GO" id="GO:0016020">
    <property type="term" value="C:membrane"/>
    <property type="evidence" value="ECO:0007669"/>
    <property type="project" value="UniProtKB-UniRule"/>
</dbReference>